<dbReference type="RefSeq" id="WP_210331165.1">
    <property type="nucleotide sequence ID" value="NZ_BMFI01000025.1"/>
</dbReference>
<organism evidence="1 2">
    <name type="scientific">Rhizobium anhuiense</name>
    <dbReference type="NCBI Taxonomy" id="1184720"/>
    <lineage>
        <taxon>Bacteria</taxon>
        <taxon>Pseudomonadati</taxon>
        <taxon>Pseudomonadota</taxon>
        <taxon>Alphaproteobacteria</taxon>
        <taxon>Hyphomicrobiales</taxon>
        <taxon>Rhizobiaceae</taxon>
        <taxon>Rhizobium/Agrobacterium group</taxon>
        <taxon>Rhizobium</taxon>
    </lineage>
</organism>
<reference evidence="1 2" key="1">
    <citation type="journal article" date="2015" name="Int. J. Syst. Evol. Microbiol.">
        <title>Rhizobium anhuiense sp. nov., isolated from effective nodules of Vicia faba and Pisum sativum.</title>
        <authorList>
            <person name="Zhang Y.J."/>
            <person name="Zheng W.T."/>
            <person name="Everall I."/>
            <person name="Young J.P."/>
            <person name="Zhang X.X."/>
            <person name="Tian C.F."/>
            <person name="Sui X.H."/>
            <person name="Wang E.T."/>
            <person name="Chen W.X."/>
        </authorList>
    </citation>
    <scope>NUCLEOTIDE SEQUENCE [LARGE SCALE GENOMIC DNA]</scope>
    <source>
        <strain evidence="1 2">CCBAU 23252</strain>
    </source>
</reference>
<sequence length="882" mass="99185">MPRLSLTDTERRINLTTRAFADGRLEDTAILEWAIELKPDQIAEREALRDLVEYQPKPVRDPYSLAWRCVFEYWERPDVETHREKYEIRRQLKGGGSPRETIRLIVDAVRPWLQIDTSKRLRALSGEAQPARPRHLKHLIYASISSGSRLMPADIGLQANEDRNFLFELATALNAALLAGLNLGHMIGSISKDMDVTNWQIHRAYFVPPEQYPDGGGEPDRHSEGFAPSTKLMFAVMERLSSLDLQAARRVIDNWDREGWTLYRRLWAAAARNPALVDSDEVAAFLIELSDREFWWASAHPEFAELRALRWATLSTDNQNRIEQRILRGEPAKLIPSRIEKSDRAGYRDHHVFVELRRIQAAGGNLTDKGQEWLDDFATRSGDLPAIELTHGFNQGVRLIHRVRTVENTFDAIPTTKLLDELAKSLADTGWDDKSQNASEFIAENASVVLGLLTKAEGAVAAKVWQALGYAYRPANLNATPDTASQEDKDKILIALSICVSIVDERATVLSKAIDGLASFMTSWDRLLTSREEFQNAWLRLWPFAVEKTNSSKADRSGYSQEAFNSPAGQLALAFVETCPTVKKGDNPLSQGRWPQMLQAISETIGIARLHAQFVLVRELAYFIAAAEQWSRDFLLQPLINALESQETTVLWEAFSMAHLPQKEVVAELAPSLVAAALSDRLSSEVRGDLSERVVWSALTDRVQNAEPAVSLDLIQQMLRLGTDEVRTEAVRAFSQYLAPDDDLTEEERFEIVNSVFSDVWPKELTLSSKAVSERLARLPAEAASCYVEATEMVLPYLTPFDCWSLYDFGVIDLDEDRGDFNIINDPKKAAALLSIMDRSVAGDDGAIVPGGLDKALFHIKKVAPKLEKDPRYQRLLTLGRR</sequence>
<name>A0A432NAA9_9HYPH</name>
<gene>
    <name evidence="1" type="ORF">EEQ99_31345</name>
</gene>
<accession>A0A432NAA9</accession>
<evidence type="ECO:0000313" key="2">
    <source>
        <dbReference type="Proteomes" id="UP000273611"/>
    </source>
</evidence>
<proteinExistence type="predicted"/>
<dbReference type="EMBL" id="RIBW01000023">
    <property type="protein sequence ID" value="RUL96393.1"/>
    <property type="molecule type" value="Genomic_DNA"/>
</dbReference>
<evidence type="ECO:0000313" key="1">
    <source>
        <dbReference type="EMBL" id="RUL96393.1"/>
    </source>
</evidence>
<dbReference type="AlphaFoldDB" id="A0A432NAA9"/>
<protein>
    <submittedName>
        <fullName evidence="1">Uncharacterized protein</fullName>
    </submittedName>
</protein>
<comment type="caution">
    <text evidence="1">The sequence shown here is derived from an EMBL/GenBank/DDBJ whole genome shotgun (WGS) entry which is preliminary data.</text>
</comment>
<dbReference type="Proteomes" id="UP000273611">
    <property type="component" value="Unassembled WGS sequence"/>
</dbReference>